<reference evidence="2" key="1">
    <citation type="submission" date="2023-01" db="EMBL/GenBank/DDBJ databases">
        <title>Genome assembly of the deep-sea coral Lophelia pertusa.</title>
        <authorList>
            <person name="Herrera S."/>
            <person name="Cordes E."/>
        </authorList>
    </citation>
    <scope>NUCLEOTIDE SEQUENCE</scope>
    <source>
        <strain evidence="2">USNM1676648</strain>
        <tissue evidence="2">Polyp</tissue>
    </source>
</reference>
<keyword evidence="3" id="KW-1185">Reference proteome</keyword>
<comment type="caution">
    <text evidence="2">The sequence shown here is derived from an EMBL/GenBank/DDBJ whole genome shotgun (WGS) entry which is preliminary data.</text>
</comment>
<evidence type="ECO:0000313" key="3">
    <source>
        <dbReference type="Proteomes" id="UP001163046"/>
    </source>
</evidence>
<dbReference type="EMBL" id="MU825873">
    <property type="protein sequence ID" value="KAJ7387728.1"/>
    <property type="molecule type" value="Genomic_DNA"/>
</dbReference>
<evidence type="ECO:0000256" key="1">
    <source>
        <dbReference type="SAM" id="MobiDB-lite"/>
    </source>
</evidence>
<feature type="region of interest" description="Disordered" evidence="1">
    <location>
        <begin position="280"/>
        <end position="299"/>
    </location>
</feature>
<sequence>MTRHVFTVEEILQFPDDYHTKGVLSLPYGDIVEPFEAWYSKTKKMSRIDYYNGMDKTFQRGDLGRHGFACKIVPEYSEVKHKTFTGCMHRRGSKKFPIKAQSIIPAPLYFKYSGDAEMNGVECAKWEHSFTIYDKVNTYTLYTTKTRPPRPLRYEMMGYDTLLSSYYDHYILDYHQFEAWKFSYKVFDIPTDLQCFDFSHEKLEKSLGEINPMVEFMPHSTSGSPYTLSHPSNYVTTTAPSQSEADPLQYLLQSLNEMPLVNSDNFNPSKPITNIQRSFEKEDKTRPLPVPKSTGELRSEDMKSNYKVAMRHYEDVVNSLFKSFKTRYKKSYISKREHETRKDIYRHNLR</sequence>
<evidence type="ECO:0000313" key="2">
    <source>
        <dbReference type="EMBL" id="KAJ7387728.1"/>
    </source>
</evidence>
<dbReference type="AlphaFoldDB" id="A0A9W9ZVB4"/>
<gene>
    <name evidence="2" type="ORF">OS493_001071</name>
</gene>
<name>A0A9W9ZVB4_9CNID</name>
<organism evidence="2 3">
    <name type="scientific">Desmophyllum pertusum</name>
    <dbReference type="NCBI Taxonomy" id="174260"/>
    <lineage>
        <taxon>Eukaryota</taxon>
        <taxon>Metazoa</taxon>
        <taxon>Cnidaria</taxon>
        <taxon>Anthozoa</taxon>
        <taxon>Hexacorallia</taxon>
        <taxon>Scleractinia</taxon>
        <taxon>Caryophylliina</taxon>
        <taxon>Caryophylliidae</taxon>
        <taxon>Desmophyllum</taxon>
    </lineage>
</organism>
<protein>
    <submittedName>
        <fullName evidence="2">Uncharacterized protein</fullName>
    </submittedName>
</protein>
<dbReference type="Proteomes" id="UP001163046">
    <property type="component" value="Unassembled WGS sequence"/>
</dbReference>
<accession>A0A9W9ZVB4</accession>
<proteinExistence type="predicted"/>
<dbReference type="OrthoDB" id="65740at2759"/>